<dbReference type="RefSeq" id="XP_002186403.1">
    <property type="nucleotide sequence ID" value="XM_002186367.1"/>
</dbReference>
<feature type="transmembrane region" description="Helical" evidence="9">
    <location>
        <begin position="380"/>
        <end position="401"/>
    </location>
</feature>
<dbReference type="InterPro" id="IPR013099">
    <property type="entry name" value="K_chnl_dom"/>
</dbReference>
<reference evidence="11 12" key="1">
    <citation type="journal article" date="2008" name="Nature">
        <title>The Phaeodactylum genome reveals the evolutionary history of diatom genomes.</title>
        <authorList>
            <person name="Bowler C."/>
            <person name="Allen A.E."/>
            <person name="Badger J.H."/>
            <person name="Grimwood J."/>
            <person name="Jabbari K."/>
            <person name="Kuo A."/>
            <person name="Maheswari U."/>
            <person name="Martens C."/>
            <person name="Maumus F."/>
            <person name="Otillar R.P."/>
            <person name="Rayko E."/>
            <person name="Salamov A."/>
            <person name="Vandepoele K."/>
            <person name="Beszteri B."/>
            <person name="Gruber A."/>
            <person name="Heijde M."/>
            <person name="Katinka M."/>
            <person name="Mock T."/>
            <person name="Valentin K."/>
            <person name="Verret F."/>
            <person name="Berges J.A."/>
            <person name="Brownlee C."/>
            <person name="Cadoret J.P."/>
            <person name="Chiovitti A."/>
            <person name="Choi C.J."/>
            <person name="Coesel S."/>
            <person name="De Martino A."/>
            <person name="Detter J.C."/>
            <person name="Durkin C."/>
            <person name="Falciatore A."/>
            <person name="Fournet J."/>
            <person name="Haruta M."/>
            <person name="Huysman M.J."/>
            <person name="Jenkins B.D."/>
            <person name="Jiroutova K."/>
            <person name="Jorgensen R.E."/>
            <person name="Joubert Y."/>
            <person name="Kaplan A."/>
            <person name="Kroger N."/>
            <person name="Kroth P.G."/>
            <person name="La Roche J."/>
            <person name="Lindquist E."/>
            <person name="Lommer M."/>
            <person name="Martin-Jezequel V."/>
            <person name="Lopez P.J."/>
            <person name="Lucas S."/>
            <person name="Mangogna M."/>
            <person name="McGinnis K."/>
            <person name="Medlin L.K."/>
            <person name="Montsant A."/>
            <person name="Oudot-Le Secq M.P."/>
            <person name="Napoli C."/>
            <person name="Obornik M."/>
            <person name="Parker M.S."/>
            <person name="Petit J.L."/>
            <person name="Porcel B.M."/>
            <person name="Poulsen N."/>
            <person name="Robison M."/>
            <person name="Rychlewski L."/>
            <person name="Rynearson T.A."/>
            <person name="Schmutz J."/>
            <person name="Shapiro H."/>
            <person name="Siaut M."/>
            <person name="Stanley M."/>
            <person name="Sussman M.R."/>
            <person name="Taylor A.R."/>
            <person name="Vardi A."/>
            <person name="von Dassow P."/>
            <person name="Vyverman W."/>
            <person name="Willis A."/>
            <person name="Wyrwicz L.S."/>
            <person name="Rokhsar D.S."/>
            <person name="Weissenbach J."/>
            <person name="Armbrust E.V."/>
            <person name="Green B.R."/>
            <person name="Van de Peer Y."/>
            <person name="Grigoriev I.V."/>
        </authorList>
    </citation>
    <scope>NUCLEOTIDE SEQUENCE [LARGE SCALE GENOMIC DNA]</scope>
    <source>
        <strain evidence="11 12">CCAP 1055/1</strain>
    </source>
</reference>
<dbReference type="InterPro" id="IPR003280">
    <property type="entry name" value="2pore_dom_K_chnl"/>
</dbReference>
<feature type="transmembrane region" description="Helical" evidence="9">
    <location>
        <begin position="349"/>
        <end position="368"/>
    </location>
</feature>
<feature type="region of interest" description="Disordered" evidence="8">
    <location>
        <begin position="179"/>
        <end position="199"/>
    </location>
</feature>
<dbReference type="PaxDb" id="2850-Phatr44021"/>
<dbReference type="OrthoDB" id="415460at2759"/>
<dbReference type="EMBL" id="CP001142">
    <property type="protein sequence ID" value="ACI65873.1"/>
    <property type="molecule type" value="Genomic_DNA"/>
</dbReference>
<keyword evidence="12" id="KW-1185">Reference proteome</keyword>
<evidence type="ECO:0000313" key="12">
    <source>
        <dbReference type="Proteomes" id="UP000000759"/>
    </source>
</evidence>
<dbReference type="GO" id="GO:0022841">
    <property type="term" value="F:potassium ion leak channel activity"/>
    <property type="evidence" value="ECO:0007669"/>
    <property type="project" value="TreeGrafter"/>
</dbReference>
<feature type="region of interest" description="Disordered" evidence="8">
    <location>
        <begin position="37"/>
        <end position="64"/>
    </location>
</feature>
<feature type="region of interest" description="Disordered" evidence="8">
    <location>
        <begin position="606"/>
        <end position="665"/>
    </location>
</feature>
<dbReference type="PANTHER" id="PTHR11003:SF291">
    <property type="entry name" value="IP11374P"/>
    <property type="match status" value="1"/>
</dbReference>
<dbReference type="Pfam" id="PF07885">
    <property type="entry name" value="Ion_trans_2"/>
    <property type="match status" value="1"/>
</dbReference>
<dbReference type="GO" id="GO:0005886">
    <property type="term" value="C:plasma membrane"/>
    <property type="evidence" value="ECO:0007669"/>
    <property type="project" value="TreeGrafter"/>
</dbReference>
<dbReference type="Proteomes" id="UP000000759">
    <property type="component" value="Chromosome 3"/>
</dbReference>
<evidence type="ECO:0000256" key="7">
    <source>
        <dbReference type="ARBA" id="ARBA00023303"/>
    </source>
</evidence>
<keyword evidence="3 9" id="KW-0812">Transmembrane</keyword>
<feature type="compositionally biased region" description="Basic and acidic residues" evidence="8">
    <location>
        <begin position="454"/>
        <end position="465"/>
    </location>
</feature>
<evidence type="ECO:0000256" key="5">
    <source>
        <dbReference type="ARBA" id="ARBA00023065"/>
    </source>
</evidence>
<evidence type="ECO:0000256" key="1">
    <source>
        <dbReference type="ARBA" id="ARBA00004141"/>
    </source>
</evidence>
<gene>
    <name evidence="11" type="ORF">PHATR_44021</name>
</gene>
<dbReference type="GeneID" id="7204216"/>
<dbReference type="PANTHER" id="PTHR11003">
    <property type="entry name" value="POTASSIUM CHANNEL, SUBFAMILY K"/>
    <property type="match status" value="1"/>
</dbReference>
<evidence type="ECO:0000256" key="2">
    <source>
        <dbReference type="ARBA" id="ARBA00022448"/>
    </source>
</evidence>
<dbReference type="HOGENOM" id="CLU_520217_0_0_1"/>
<keyword evidence="5" id="KW-0406">Ion transport</keyword>
<dbReference type="eggNOG" id="ENOG502SGK1">
    <property type="taxonomic scope" value="Eukaryota"/>
</dbReference>
<sequence length="728" mass="79977">MSGRAVEGRDVNSIREDDDEHSQCFALDLRNQSRGPMAMDQCTETSNNCVSEPPLSQAEMSGSAPFANQLSCLSKQASPMRSEGWNELQPAGEEAAMERRLQRTKVEKPSEPFEFRDTNQYPAQKIISPIDSKQAIVVDKGSLAQGRPGTSDTKTISFPPRESVDKSNRLLHVDVSCKRETIQTQSNEDSESEGASADIGDYSEFSYSDEERPLTVQENQLLYGSTGEYSLYSLEQMENRFEDRDFHGAHQKVVRHSHTHSPFANLGKTSTLKAARATFLPQTIVLETDAKNYPTYLCPICGTRQREFFSVSDAPRQLEGPSGYLALYFSIYVISSLFIFGLEEGWRPLDCIYFAVVTLTTAGLGDFVPTSDVNKIICSIFIYFGVACIGLLLGSYIAGMLDDSASREAKRNQLSSCPNCARIKTLQDATSNTPEHTVPDTTPAIPRRSNRRSCASERILDKAQNQDHSAVYTSHHCHRTHTGQRQSSFESHSSPFHNKGVEVTTSSSQGASTVENIASLGESQLFSTIFLIPPPPPPTNLLGSPVTRGILGRQRHTRHDSFDITGNARMYSAAAGMGRTRKFSEDVGVMMIPSIRQAPPTIQEGAQLETPPLGTDANGCMEPPYTRSRGFTSESDSSKEDDMSDSDDDDSFAASTHTSSGSSEAVDDGMFKLQVAKYVFLTLKQALVNSMVIIGVGCLGFRFIEGFSLVDSWYFTTVFLTTVGYGGC</sequence>
<keyword evidence="2" id="KW-0813">Transport</keyword>
<dbReference type="GO" id="GO:0030322">
    <property type="term" value="P:stabilization of membrane potential"/>
    <property type="evidence" value="ECO:0007669"/>
    <property type="project" value="TreeGrafter"/>
</dbReference>
<feature type="compositionally biased region" description="Acidic residues" evidence="8">
    <location>
        <begin position="642"/>
        <end position="651"/>
    </location>
</feature>
<feature type="compositionally biased region" description="Polar residues" evidence="8">
    <location>
        <begin position="483"/>
        <end position="496"/>
    </location>
</feature>
<evidence type="ECO:0000313" key="11">
    <source>
        <dbReference type="EMBL" id="ACI65873.1"/>
    </source>
</evidence>
<keyword evidence="7" id="KW-0407">Ion channel</keyword>
<keyword evidence="6 9" id="KW-0472">Membrane</keyword>
<dbReference type="AlphaFoldDB" id="B5Y538"/>
<proteinExistence type="predicted"/>
<dbReference type="SUPFAM" id="SSF81324">
    <property type="entry name" value="Voltage-gated potassium channels"/>
    <property type="match status" value="2"/>
</dbReference>
<accession>B5Y538</accession>
<dbReference type="KEGG" id="pti:PHATR_44021"/>
<feature type="region of interest" description="Disordered" evidence="8">
    <location>
        <begin position="143"/>
        <end position="162"/>
    </location>
</feature>
<evidence type="ECO:0000259" key="10">
    <source>
        <dbReference type="Pfam" id="PF07885"/>
    </source>
</evidence>
<reference evidence="12" key="2">
    <citation type="submission" date="2008-08" db="EMBL/GenBank/DDBJ databases">
        <authorList>
            <consortium name="Diatom Consortium"/>
            <person name="Grigoriev I."/>
            <person name="Grimwood J."/>
            <person name="Kuo A."/>
            <person name="Otillar R.P."/>
            <person name="Salamov A."/>
            <person name="Detter J.C."/>
            <person name="Lindquist E."/>
            <person name="Shapiro H."/>
            <person name="Lucas S."/>
            <person name="Glavina del Rio T."/>
            <person name="Pitluck S."/>
            <person name="Rokhsar D."/>
            <person name="Bowler C."/>
        </authorList>
    </citation>
    <scope>GENOME REANNOTATION</scope>
    <source>
        <strain evidence="12">CCAP 1055/1</strain>
    </source>
</reference>
<feature type="region of interest" description="Disordered" evidence="8">
    <location>
        <begin position="429"/>
        <end position="508"/>
    </location>
</feature>
<feature type="domain" description="Potassium channel" evidence="10">
    <location>
        <begin position="328"/>
        <end position="395"/>
    </location>
</feature>
<evidence type="ECO:0000256" key="3">
    <source>
        <dbReference type="ARBA" id="ARBA00022692"/>
    </source>
</evidence>
<feature type="transmembrane region" description="Helical" evidence="9">
    <location>
        <begin position="323"/>
        <end position="342"/>
    </location>
</feature>
<dbReference type="Gene3D" id="1.10.287.70">
    <property type="match status" value="2"/>
</dbReference>
<dbReference type="GO" id="GO:0015271">
    <property type="term" value="F:outward rectifier potassium channel activity"/>
    <property type="evidence" value="ECO:0007669"/>
    <property type="project" value="TreeGrafter"/>
</dbReference>
<keyword evidence="4 9" id="KW-1133">Transmembrane helix</keyword>
<name>B5Y538_PHATC</name>
<dbReference type="InParanoid" id="B5Y538"/>
<protein>
    <recommendedName>
        <fullName evidence="10">Potassium channel domain-containing protein</fullName>
    </recommendedName>
</protein>
<organism evidence="11 12">
    <name type="scientific">Phaeodactylum tricornutum (strain CCAP 1055/1)</name>
    <dbReference type="NCBI Taxonomy" id="556484"/>
    <lineage>
        <taxon>Eukaryota</taxon>
        <taxon>Sar</taxon>
        <taxon>Stramenopiles</taxon>
        <taxon>Ochrophyta</taxon>
        <taxon>Bacillariophyta</taxon>
        <taxon>Bacillariophyceae</taxon>
        <taxon>Bacillariophycidae</taxon>
        <taxon>Naviculales</taxon>
        <taxon>Phaeodactylaceae</taxon>
        <taxon>Phaeodactylum</taxon>
    </lineage>
</organism>
<evidence type="ECO:0000256" key="6">
    <source>
        <dbReference type="ARBA" id="ARBA00023136"/>
    </source>
</evidence>
<evidence type="ECO:0000256" key="8">
    <source>
        <dbReference type="SAM" id="MobiDB-lite"/>
    </source>
</evidence>
<comment type="subcellular location">
    <subcellularLocation>
        <location evidence="1">Membrane</location>
        <topology evidence="1">Multi-pass membrane protein</topology>
    </subcellularLocation>
</comment>
<evidence type="ECO:0000256" key="4">
    <source>
        <dbReference type="ARBA" id="ARBA00022989"/>
    </source>
</evidence>
<feature type="compositionally biased region" description="Basic and acidic residues" evidence="8">
    <location>
        <begin position="1"/>
        <end position="15"/>
    </location>
</feature>
<feature type="region of interest" description="Disordered" evidence="8">
    <location>
        <begin position="1"/>
        <end position="22"/>
    </location>
</feature>
<evidence type="ECO:0000256" key="9">
    <source>
        <dbReference type="SAM" id="Phobius"/>
    </source>
</evidence>